<feature type="compositionally biased region" description="Polar residues" evidence="8">
    <location>
        <begin position="634"/>
        <end position="667"/>
    </location>
</feature>
<dbReference type="GO" id="GO:0004842">
    <property type="term" value="F:ubiquitin-protein transferase activity"/>
    <property type="evidence" value="ECO:0007669"/>
    <property type="project" value="InterPro"/>
</dbReference>
<organism evidence="10 11">
    <name type="scientific">Ambispora gerdemannii</name>
    <dbReference type="NCBI Taxonomy" id="144530"/>
    <lineage>
        <taxon>Eukaryota</taxon>
        <taxon>Fungi</taxon>
        <taxon>Fungi incertae sedis</taxon>
        <taxon>Mucoromycota</taxon>
        <taxon>Glomeromycotina</taxon>
        <taxon>Glomeromycetes</taxon>
        <taxon>Archaeosporales</taxon>
        <taxon>Ambisporaceae</taxon>
        <taxon>Ambispora</taxon>
    </lineage>
</organism>
<accession>A0A9N8ZD55</accession>
<feature type="region of interest" description="Disordered" evidence="8">
    <location>
        <begin position="1"/>
        <end position="84"/>
    </location>
</feature>
<dbReference type="OrthoDB" id="2423195at2759"/>
<feature type="region of interest" description="Disordered" evidence="8">
    <location>
        <begin position="415"/>
        <end position="548"/>
    </location>
</feature>
<feature type="compositionally biased region" description="Polar residues" evidence="8">
    <location>
        <begin position="303"/>
        <end position="317"/>
    </location>
</feature>
<proteinExistence type="predicted"/>
<evidence type="ECO:0000256" key="8">
    <source>
        <dbReference type="SAM" id="MobiDB-lite"/>
    </source>
</evidence>
<evidence type="ECO:0000313" key="10">
    <source>
        <dbReference type="EMBL" id="CAG8490949.1"/>
    </source>
</evidence>
<evidence type="ECO:0000259" key="9">
    <source>
        <dbReference type="PROSITE" id="PS51981"/>
    </source>
</evidence>
<feature type="compositionally biased region" description="Polar residues" evidence="8">
    <location>
        <begin position="328"/>
        <end position="342"/>
    </location>
</feature>
<keyword evidence="11" id="KW-1185">Reference proteome</keyword>
<feature type="region of interest" description="Disordered" evidence="8">
    <location>
        <begin position="5093"/>
        <end position="5130"/>
    </location>
</feature>
<feature type="compositionally biased region" description="Polar residues" evidence="8">
    <location>
        <begin position="14"/>
        <end position="23"/>
    </location>
</feature>
<comment type="caution">
    <text evidence="10">The sequence shown here is derived from an EMBL/GenBank/DDBJ whole genome shotgun (WGS) entry which is preliminary data.</text>
</comment>
<dbReference type="GO" id="GO:0005737">
    <property type="term" value="C:cytoplasm"/>
    <property type="evidence" value="ECO:0007669"/>
    <property type="project" value="UniProtKB-SubCell"/>
</dbReference>
<reference evidence="10" key="1">
    <citation type="submission" date="2021-06" db="EMBL/GenBank/DDBJ databases">
        <authorList>
            <person name="Kallberg Y."/>
            <person name="Tangrot J."/>
            <person name="Rosling A."/>
        </authorList>
    </citation>
    <scope>NUCLEOTIDE SEQUENCE</scope>
    <source>
        <strain evidence="10">MT106</strain>
    </source>
</reference>
<keyword evidence="7" id="KW-0175">Coiled coil</keyword>
<keyword evidence="6" id="KW-0391">Immunity</keyword>
<evidence type="ECO:0000256" key="7">
    <source>
        <dbReference type="SAM" id="Coils"/>
    </source>
</evidence>
<keyword evidence="2" id="KW-0963">Cytoplasm</keyword>
<name>A0A9N8ZD55_9GLOM</name>
<dbReference type="Pfam" id="PF07728">
    <property type="entry name" value="AAA_5"/>
    <property type="match status" value="1"/>
</dbReference>
<feature type="compositionally biased region" description="Polar residues" evidence="8">
    <location>
        <begin position="242"/>
        <end position="251"/>
    </location>
</feature>
<feature type="compositionally biased region" description="Polar residues" evidence="8">
    <location>
        <begin position="5102"/>
        <end position="5112"/>
    </location>
</feature>
<feature type="compositionally biased region" description="Basic and acidic residues" evidence="8">
    <location>
        <begin position="602"/>
        <end position="617"/>
    </location>
</feature>
<feature type="compositionally biased region" description="Polar residues" evidence="8">
    <location>
        <begin position="577"/>
        <end position="594"/>
    </location>
</feature>
<dbReference type="PANTHER" id="PTHR22605">
    <property type="entry name" value="RZ-TYPE DOMAIN-CONTAINING PROTEIN"/>
    <property type="match status" value="1"/>
</dbReference>
<dbReference type="Gene3D" id="3.40.50.300">
    <property type="entry name" value="P-loop containing nucleotide triphosphate hydrolases"/>
    <property type="match status" value="1"/>
</dbReference>
<feature type="compositionally biased region" description="Polar residues" evidence="8">
    <location>
        <begin position="527"/>
        <end position="540"/>
    </location>
</feature>
<dbReference type="InterPro" id="IPR046439">
    <property type="entry name" value="ZF_RZ_dom"/>
</dbReference>
<dbReference type="Gene3D" id="2.60.40.10">
    <property type="entry name" value="Immunoglobulins"/>
    <property type="match status" value="1"/>
</dbReference>
<dbReference type="GO" id="GO:0016887">
    <property type="term" value="F:ATP hydrolysis activity"/>
    <property type="evidence" value="ECO:0007669"/>
    <property type="project" value="InterPro"/>
</dbReference>
<keyword evidence="3" id="KW-0479">Metal-binding</keyword>
<dbReference type="GO" id="GO:0005524">
    <property type="term" value="F:ATP binding"/>
    <property type="evidence" value="ECO:0007669"/>
    <property type="project" value="InterPro"/>
</dbReference>
<dbReference type="GO" id="GO:0002376">
    <property type="term" value="P:immune system process"/>
    <property type="evidence" value="ECO:0007669"/>
    <property type="project" value="UniProtKB-KW"/>
</dbReference>
<evidence type="ECO:0000256" key="1">
    <source>
        <dbReference type="ARBA" id="ARBA00004496"/>
    </source>
</evidence>
<feature type="coiled-coil region" evidence="7">
    <location>
        <begin position="3839"/>
        <end position="3866"/>
    </location>
</feature>
<feature type="compositionally biased region" description="Polar residues" evidence="8">
    <location>
        <begin position="456"/>
        <end position="470"/>
    </location>
</feature>
<keyword evidence="4" id="KW-0863">Zinc-finger</keyword>
<feature type="region of interest" description="Disordered" evidence="8">
    <location>
        <begin position="560"/>
        <end position="667"/>
    </location>
</feature>
<feature type="compositionally biased region" description="Polar residues" evidence="8">
    <location>
        <begin position="506"/>
        <end position="520"/>
    </location>
</feature>
<evidence type="ECO:0000256" key="6">
    <source>
        <dbReference type="ARBA" id="ARBA00022859"/>
    </source>
</evidence>
<dbReference type="Proteomes" id="UP000789831">
    <property type="component" value="Unassembled WGS sequence"/>
</dbReference>
<dbReference type="CDD" id="cd00009">
    <property type="entry name" value="AAA"/>
    <property type="match status" value="1"/>
</dbReference>
<dbReference type="InterPro" id="IPR031248">
    <property type="entry name" value="RNF213"/>
</dbReference>
<feature type="compositionally biased region" description="Polar residues" evidence="8">
    <location>
        <begin position="477"/>
        <end position="494"/>
    </location>
</feature>
<sequence>MRVPAERSKKNKKTPNPQANKSTQDNENHRGFEYPDVNESKEQKSITSDNRSDIYHSSDNKLGEPVPNNAAAFMPEQTGDLKNIASPVSAGQFKTNTINENSKSTQNPYLHDDEKEELANSDYFSDFQQYLLGDSVPKSVAQTRGVKNIAARPSWLEPNQSSFDPSGQLEANTQQYFEYATNRRENMTGSIKQSSTDHKENSNNYSNTRPDQSYDHRFSTDHTWSFTRNQREKSKETKKENLSNPTKNPITSFEYPDQDNSHSNIRDDRQYSQDHSPFNRHIPPITTNTKENLADFKSQQKNNFYSHTNNTLPQLTGNRGEKSKEINNRSSIDLSKNVSQKNLNDRQHIASNPNKRFNDRPDSVTDYSPPMKKEQLNRPHGYSSDYDASSSRLTGNWGEKSKEINHRISLDLTKNSSQRNLSDHQHVASNSNKWFNNRPDSVTDYSPPMKQEEIDNQTSLELSKNSSQRNLSDHQHVASNSNKRFNNRPDSVTDYSPPMKQEEIDNQTSLELSKNSSQRNLSDHQHVASNSNKRFNNRPDSVTDYLPPMKQEEINNQTSLELSKNSSKRNLNDHQHVASNPNKRSNNRPDSVTDYSPPMKQDQLDRPYGHSSDHDTSSLRLTGNRGEKSKEINNRTSIDLSKNVSQRNLNVASSPNTRDNNSQFNNRQDSVANHLPQMEQEQSHYEQYFAVSFHVHMPSSLKKENKITVLGNIPELGEWKNICVTFRYYGVGYWISEPIKISMSSLAKLENVYYKYAILKTRSSWIGKKETTASYEGSGPKDNRVLTLGKENYYDIWMGNSEYPMRNLKECLFVKDIYSSLSEDNLKYKIMEYQSLREAYRNLIISTTNLNFIENHAREVNTSNQKIFLCILLGYHIEHNANHNFQDIFKLPESFPSIPLLECLSKITSDSLPTNSPHLLSPAISALVRQNSSPKFNGFEWMNLFAAAPVVDPNYNFLNDVQKWECDENNSILLQDCLENKVKPVIDNLELTNVYMNIVKKLISLTTTIDMVAFLWQDIIRSEFTRDSFLYSDFHDHVREHFYKLIASKNAEALLECLDIMPKDFNSLVAPNIRSKVFEILNNQNYHWTKKSVDAISRLLCEDRLFWTTDSAFRALDLVNKSREFHLVENFPRFLQNMMESVFESKEQSFWRKLTTVCTKWYQHMLLIDNVAGRQANGNVVNEMFFYLSQIYPIVAEVESITDRLQAIAIKQAEHYNHDLVFRATSLIGNNVHTKVQDCFERMIKKRLDDVVQKSDQKLLGHIMDICGCDNQNQLKVPNKLSDEILLYIMNRLQKQISDSSSAGKIVSDNFHAALLESSDFWVVILQATGTVKRLNSNMLIQKVKVTIVQLAETIKESTIKITLLRNVLKHSNQKLVRYFGAVKNYKAKITENELQAVREEYIGFEDRFRHLNDFYTRFCSDSKLIDAEEYSKDIDNRIQSFEDITLSDLSSSDYWEIHDPILNIAEKSNIFINSQTFSNVFESCLKSKTEELSVLTVAEDIMPNALIKYENLIKKCNNLKMIKVSDALLLWGNTKNIDEELKFLSNMKYLKSPKELKDSIRDLVFVPKWKDRLENLTKAAKTLVSEKDGIVAKLWKNSQSQERLAKLLKNIQNQEISFGELSQTIKEVNKVYGGISDNCWSLIEELSIAEEFIKFLKKIATHDLKNLINAVDDHSDERLIQEDTVSSLIQVKHFLLPIIDAGAEISSIEAFIKELTSISDKNPVLSKKISLCNLHRLALENMCNNILSKGEVTKKRIKNAVTIGIYEFQRSAKEDNCMVLLTYNRQGDQLAQQYSLNDLLDLRGRALLIAKSANTAKPMAIDDEDEDDFDENCISTFVHYMDLVQEILKVASKLIQLGHFLYREFQEKVEVANEGEIDRLLEKLTDDLTDWETTISQAQEQYYYLTFYSARHILTFYDYFFEDSKDLEIKNNCEILLKYVNQQAKLPPPDKNQTNYGTVSFDKIFGEIGKILHDIFEATPKRNRDIHAAIDCIHSDVVKSGQLFVASCDKSRMENTIMSLVANYQTYPEPWQILICRSSTTAEELSLFTKRCFFAASNGYEKRLFCIANLEVLDFELQFNLVNDIRVLCETKEQYNLALVCCPEGGIHHHILDQFREHHITNGLDARSMVNIYAEICQDVICVSSDLSGQGKTEWIRQASMAKGLIPRSFLISDDVQFGKLVRQLKESNLRKFESLHLNILSVNHPGELNRFLFELLTLGMVSNEVDIAELPKTSIFIEVASTVDQYLLNSLPFTSYLANEEIDWKDNNFIVSLEPTSPIQVVARYLDAYSRGTLNETDISLSTGDPIPANRCKELLDQYFFDENAKSISSYRYIEIFANVLADQLIRMSASTYFQVENIKLMVGERERDIRSLLVQQFVETGKEFSTRSIASKIAQLENKEAAQSENIAEADTARLGAILPWEESNHLLVVFLSQPPDSIAAFYSDREKVPANVKTLLQSQQARRNSELEDYHEMSPEILLNRLESLARKSMELLILPSYALSADNLLKMSLILLRARAHIPVVICGEAGCGKTSLIHFLSMMVEVEFEALNLHAGIQEEKILESISKATKKAKKGEVWMFFDEINTCNHIGILADLIAHRTLNGKLIHHNIRLFAAANPYRMRVKAQSSAGLKTKQSRYEERNNLVYQVHPLPDQILDYVWDYGILKRKDEYLYIQIMVKSLGKWATDCGLPELLSESQQFIRETEEPYSVSLRDVKRAIKLVRFFYDSFQERANLNNVEEFQERANLNNVEEFQERANLNNVKKYEYKNNHPCLANFSIFVRCCCLALGLCYQARLYEKDLRFLYRRKMAAIFRAKKIIMSSEDFNIIIKAEQQDYFDRMTIGPSIAANSALLENILVMIVSILTRIPVFIIGAPGSSKSLAMRLISQNLRGTDSSDPYFRKLPGVYVVPHQGSSSSTSEGILKVFDKAHNYQKTSSKEFKSDSDPENSKKFLDCPEVSVIGISNWRLDNSKSSRALLVQRPKFDRDDLLETSKILLGNKADNFNQSKYEFLADAYLAYEKDQDQNPVYPNFHASKIQEGLVRNFGGTEKTQELCEKYFGRVLRSFNGNTYDYRSIPVDELINANLDDKNARHLMVIGKSDSLIDILAYQLRQRNLNPVVICGSQFPDDKEDYSYAVLKRIMMCVEAGRPLILSDLEPIYGSLYDLWNQNYYTAGTKADPKHFTRVALGAYSNPMCFVHENFRCILIMDETRLKFADLPLLNRFEKQRMNMNDTLNENQKHLVEVLAFWVRQISTLAEMDFSENDMFIGFNAEETVQSLVIDNCQKNPNLDNESIMEKCKESLISIATSDGIVRSEKSVLATADRNEVAYWKNFYLVHQRHDSLYAYFEDLLRRENDNFATKSHQTIINTFSNIHTDVQSILEDLVTCQIEKLSTFKTEAQLQNRIKHFWLESDSQLLILQCNVSVSKTRCIKLAKFIIEQLRSEYLARHQQPNKHACIILHTQRKNEINSCSFSFMCGWEQITIELLTPQENTLSNLLNGNLSDTIEFSYPFQNIFQEELLWCLSCIKYPSTPKSVAHLRHLLQEIPNHPNFINIIKARVQQYLLDCDSNNWQLQVASNKRSLYLYSSLLAALQSHVRETIRKPIAKILCSLERLSAIRTFLEIDNGSEENNLSSFWGEMFMDKRIVNIDLLQEPKPDTFIMANAQHKLRFPFSLYFFKRINNFEKFYREEVSLLSEDDNNLDEESGLLKHIMENLQNSFTKKILAAVPALRSPLLVHSMKSYYNDFITILSSEIIGNNIEKLMAYIVRSELSENDMYNPIKLHIYWWNNGDSMTSKLNLAKLCPNVVETMLSNEYFGDNTDYLLLQVINMIFEKFYDLANEEQENENEEAQIQHKENIRNWQRLVNIVLLLCSKLSISSNTQSFNLLRICNDLVSAKSIPLCEIREIIYNSQRNTHDELMSIETINAIFALLDKLELKESHSNSPRQSFILRCLNIIEFDSPIREYLYEKIFSQKPFPLMGSIILRIFETEEIEQEGVFFSLIENPQETLKMSSRLQVINECLKKGDINSQMATLCVDTIQKGFFVAFGIHDLASRFHQAIETLCDPKNSEPLQLLSSIAYFKEFVHKFWRSIDSFENSLNQEVQFTFMETEQTVNLIEDITQSLFLPNPLIHSLAVYFLKELRSIRFSIEQIKQFSQVQQRLLPWISELPWSNDTNRTRLPINPFWTLDAYTEAENAYRFSYTVFNNSRLDTLLKSLLQSQRVDERVAFIGLLLARLHSPRIIAEELQHCEKRIYTHLSDQIKPMNLSPVYKETIMKLLDNKHPFIHLNPQAEDSRLLLVSVITHIIAVNASLPPDHSPLSFYLHRLQECQKSYILTCPSDLESMFLNVLLNSTHRLDSRTGLTRYKCRCGYIYYIGNCGLPGSDDDKSVCPECKTTLGGIDHKVPEGHVKLDAAPLRQNLQEDQVGYIVETCNTVQSSSVRAMIPASYRILHLFIHVIFGISIPPPIAKTFFVDVPDPVQYCLDHIKNDWEILKRIFNCSDEILALLLHAILFKMLKEPKLDPVKLNTADERVQWERFFTNELVVPLEISETIEISEQYSQEYLPRLWRKVRDTTYENLHAYFTSNPQNSVKYPFLDLFFKYEERLRLIKNIRPIIKFVQLLSKQLSHRITRKEARELTFQAFINKSDENESRSLETAFTGFKDAWNSVIPYVTRFQCHDLEQKPAINEEFSIVYGLIEPKGESQYLCAILDVLVSIQNEFLQEVVTIPPGSCSSLRFLETEGIREQDFDTLSTSATATHDRYILYYLKTLRLENIRPSNIINHEWDDAILEFSQRKLEVLHGEEIEYDLHKMEMELARKLVFDKVYIEAIDVNLYLENFLYHMESFHQSMTLINEVKVLLPQEPIPIQIKRNYNGQEGSLSFETPSDLRSSLEILLCFVKRTAIDDRDMLIAEYIKQWMSKSSISENKIFQVGMQLKHIVDLYELVEDKVADLMVDSVDNKYKSKISADIEFAIMNIVEFESMTQHQSKQIKKQFPAAMVATALKRFIVRHLSDDQINANVPLSSYLCNASLNLWPPEISEELLDEIGENEIFPNELLVEHTYEVYQFIRVKLQNEAMKRRVREENIKKTRAPLSTSSHASPSRNNVNRKNRNGRNKWDRL</sequence>
<evidence type="ECO:0000256" key="5">
    <source>
        <dbReference type="ARBA" id="ARBA00022833"/>
    </source>
</evidence>
<evidence type="ECO:0000313" key="11">
    <source>
        <dbReference type="Proteomes" id="UP000789831"/>
    </source>
</evidence>
<dbReference type="Pfam" id="PF20173">
    <property type="entry name" value="ZnF_RZ-type"/>
    <property type="match status" value="1"/>
</dbReference>
<keyword evidence="5" id="KW-0862">Zinc</keyword>
<feature type="compositionally biased region" description="Polar residues" evidence="8">
    <location>
        <begin position="202"/>
        <end position="211"/>
    </location>
</feature>
<dbReference type="InterPro" id="IPR027417">
    <property type="entry name" value="P-loop_NTPase"/>
</dbReference>
<evidence type="ECO:0000256" key="2">
    <source>
        <dbReference type="ARBA" id="ARBA00022490"/>
    </source>
</evidence>
<feature type="compositionally biased region" description="Polar residues" evidence="8">
    <location>
        <begin position="427"/>
        <end position="444"/>
    </location>
</feature>
<evidence type="ECO:0000256" key="3">
    <source>
        <dbReference type="ARBA" id="ARBA00022723"/>
    </source>
</evidence>
<comment type="subcellular location">
    <subcellularLocation>
        <location evidence="1">Cytoplasm</location>
    </subcellularLocation>
</comment>
<feature type="compositionally biased region" description="Basic and acidic residues" evidence="8">
    <location>
        <begin position="229"/>
        <end position="241"/>
    </location>
</feature>
<gene>
    <name evidence="10" type="ORF">AGERDE_LOCUS3746</name>
</gene>
<evidence type="ECO:0000256" key="4">
    <source>
        <dbReference type="ARBA" id="ARBA00022771"/>
    </source>
</evidence>
<dbReference type="PROSITE" id="PS51981">
    <property type="entry name" value="ZF_RZ"/>
    <property type="match status" value="1"/>
</dbReference>
<feature type="domain" description="RZ-type" evidence="9">
    <location>
        <begin position="4345"/>
        <end position="4431"/>
    </location>
</feature>
<feature type="compositionally biased region" description="Basic and acidic residues" evidence="8">
    <location>
        <begin position="24"/>
        <end position="62"/>
    </location>
</feature>
<feature type="compositionally biased region" description="Polar residues" evidence="8">
    <location>
        <begin position="560"/>
        <end position="569"/>
    </location>
</feature>
<dbReference type="InterPro" id="IPR013783">
    <property type="entry name" value="Ig-like_fold"/>
</dbReference>
<feature type="region of interest" description="Disordered" evidence="8">
    <location>
        <begin position="190"/>
        <end position="286"/>
    </location>
</feature>
<feature type="region of interest" description="Disordered" evidence="8">
    <location>
        <begin position="303"/>
        <end position="400"/>
    </location>
</feature>
<dbReference type="PANTHER" id="PTHR22605:SF1">
    <property type="entry name" value="RZ-TYPE DOMAIN-CONTAINING PROTEIN"/>
    <property type="match status" value="1"/>
</dbReference>
<dbReference type="EMBL" id="CAJVPL010000387">
    <property type="protein sequence ID" value="CAG8490949.1"/>
    <property type="molecule type" value="Genomic_DNA"/>
</dbReference>
<dbReference type="GO" id="GO:0008270">
    <property type="term" value="F:zinc ion binding"/>
    <property type="evidence" value="ECO:0007669"/>
    <property type="project" value="UniProtKB-KW"/>
</dbReference>
<dbReference type="SUPFAM" id="SSF52540">
    <property type="entry name" value="P-loop containing nucleoside triphosphate hydrolases"/>
    <property type="match status" value="1"/>
</dbReference>
<dbReference type="InterPro" id="IPR011704">
    <property type="entry name" value="ATPase_dyneun-rel_AAA"/>
</dbReference>
<protein>
    <submittedName>
        <fullName evidence="10">4682_t:CDS:1</fullName>
    </submittedName>
</protein>